<organism evidence="4 5">
    <name type="scientific">Corynebacterium occultum</name>
    <dbReference type="NCBI Taxonomy" id="2675219"/>
    <lineage>
        <taxon>Bacteria</taxon>
        <taxon>Bacillati</taxon>
        <taxon>Actinomycetota</taxon>
        <taxon>Actinomycetes</taxon>
        <taxon>Mycobacteriales</taxon>
        <taxon>Corynebacteriaceae</taxon>
        <taxon>Corynebacterium</taxon>
    </lineage>
</organism>
<dbReference type="SMART" id="SM00240">
    <property type="entry name" value="FHA"/>
    <property type="match status" value="1"/>
</dbReference>
<dbReference type="Pfam" id="PF12401">
    <property type="entry name" value="FhaA_N"/>
    <property type="match status" value="1"/>
</dbReference>
<protein>
    <submittedName>
        <fullName evidence="4">FHA domain-containing protein FhaA</fullName>
    </submittedName>
</protein>
<feature type="region of interest" description="Disordered" evidence="2">
    <location>
        <begin position="118"/>
        <end position="239"/>
    </location>
</feature>
<dbReference type="Gene3D" id="2.60.200.20">
    <property type="match status" value="1"/>
</dbReference>
<dbReference type="EMBL" id="CP046455">
    <property type="protein sequence ID" value="QGU06021.1"/>
    <property type="molecule type" value="Genomic_DNA"/>
</dbReference>
<dbReference type="InterPro" id="IPR050923">
    <property type="entry name" value="Cell_Proc_Reg/RNA_Proc"/>
</dbReference>
<dbReference type="Pfam" id="PF00498">
    <property type="entry name" value="FHA"/>
    <property type="match status" value="1"/>
</dbReference>
<dbReference type="InterPro" id="IPR042287">
    <property type="entry name" value="FhaA_N_sf"/>
</dbReference>
<dbReference type="PROSITE" id="PS50006">
    <property type="entry name" value="FHA_DOMAIN"/>
    <property type="match status" value="1"/>
</dbReference>
<dbReference type="KEGG" id="cok:COCCU_00260"/>
<gene>
    <name evidence="4" type="primary">fhaA</name>
    <name evidence="4" type="ORF">COCCU_00260</name>
</gene>
<evidence type="ECO:0000259" key="3">
    <source>
        <dbReference type="PROSITE" id="PS50006"/>
    </source>
</evidence>
<sequence>MSMLGRFAKLDSALQRGLDNSFALVFGGRVVPPEIEELLKQEAEDNIFQREDELIEAPNVYSVSVSEKDFLNLSGQNPELPMSFADQMYRYCRNHGWALVGPVVVTISLDAGMRTGQLKVSSTSSPQPASQSGFDETELDRQPAADDSPAAQEGPAWAGPESQNAPPSASVPPVGGGSVFPVAPGSVYPSVHAGEGQSPEESENMSFSGHQEARSNANTEHMEAQTPGGGQQVSAGSGPKVSLLLQDGSSRTYLVHEGSNIIGRSNDVDFRLPDTGVSRQHAEVTWDGRDAVLVDLQSTNGTTVNDTPVENWLLADGDVITMGHSHIEVRITGL</sequence>
<dbReference type="SUPFAM" id="SSF49879">
    <property type="entry name" value="SMAD/FHA domain"/>
    <property type="match status" value="1"/>
</dbReference>
<feature type="compositionally biased region" description="Low complexity" evidence="2">
    <location>
        <begin position="121"/>
        <end position="132"/>
    </location>
</feature>
<dbReference type="CDD" id="cd22668">
    <property type="entry name" value="FHA_FhaA-like"/>
    <property type="match status" value="1"/>
</dbReference>
<keyword evidence="1" id="KW-0597">Phosphoprotein</keyword>
<dbReference type="RefSeq" id="WP_156229637.1">
    <property type="nucleotide sequence ID" value="NZ_CP046455.1"/>
</dbReference>
<dbReference type="InterPro" id="IPR022128">
    <property type="entry name" value="FhaA_N"/>
</dbReference>
<feature type="compositionally biased region" description="Polar residues" evidence="2">
    <location>
        <begin position="204"/>
        <end position="219"/>
    </location>
</feature>
<feature type="domain" description="FHA" evidence="3">
    <location>
        <begin position="260"/>
        <end position="309"/>
    </location>
</feature>
<dbReference type="Proteomes" id="UP000424462">
    <property type="component" value="Chromosome"/>
</dbReference>
<evidence type="ECO:0000313" key="5">
    <source>
        <dbReference type="Proteomes" id="UP000424462"/>
    </source>
</evidence>
<accession>A0A6B8W0L5</accession>
<evidence type="ECO:0000256" key="1">
    <source>
        <dbReference type="ARBA" id="ARBA00022553"/>
    </source>
</evidence>
<dbReference type="InterPro" id="IPR008984">
    <property type="entry name" value="SMAD_FHA_dom_sf"/>
</dbReference>
<dbReference type="PANTHER" id="PTHR23308">
    <property type="entry name" value="NUCLEAR INHIBITOR OF PROTEIN PHOSPHATASE-1"/>
    <property type="match status" value="1"/>
</dbReference>
<dbReference type="Gene3D" id="3.30.2320.60">
    <property type="entry name" value="FhaA, phosphopeptide-binding domain (DUF3662)"/>
    <property type="match status" value="1"/>
</dbReference>
<dbReference type="InterPro" id="IPR000253">
    <property type="entry name" value="FHA_dom"/>
</dbReference>
<proteinExistence type="predicted"/>
<reference evidence="4 5" key="1">
    <citation type="submission" date="2019-11" db="EMBL/GenBank/DDBJ databases">
        <title>Complete genome sequence of Corynebacterium kalinowskii 1959, a novel Corynebacterium species isolated from soil of a small paddock in Vilsendorf, Germany.</title>
        <authorList>
            <person name="Schaffert L."/>
            <person name="Ruwe M."/>
            <person name="Milse J."/>
            <person name="Hanuschka K."/>
            <person name="Ortseifen V."/>
            <person name="Droste J."/>
            <person name="Brandt D."/>
            <person name="Schlueter L."/>
            <person name="Kutter Y."/>
            <person name="Vinke S."/>
            <person name="Viehoefer P."/>
            <person name="Jacob L."/>
            <person name="Luebke N.-C."/>
            <person name="Schulte-Berndt E."/>
            <person name="Hain C."/>
            <person name="Linder M."/>
            <person name="Schmidt P."/>
            <person name="Wollenschlaeger L."/>
            <person name="Luttermann T."/>
            <person name="Thieme E."/>
            <person name="Hassa J."/>
            <person name="Haak M."/>
            <person name="Wittchen M."/>
            <person name="Mentz A."/>
            <person name="Persicke M."/>
            <person name="Busche T."/>
            <person name="Ruckert C."/>
        </authorList>
    </citation>
    <scope>NUCLEOTIDE SEQUENCE [LARGE SCALE GENOMIC DNA]</scope>
    <source>
        <strain evidence="4 5">2039</strain>
    </source>
</reference>
<feature type="compositionally biased region" description="Low complexity" evidence="2">
    <location>
        <begin position="165"/>
        <end position="187"/>
    </location>
</feature>
<keyword evidence="5" id="KW-1185">Reference proteome</keyword>
<dbReference type="AlphaFoldDB" id="A0A6B8W0L5"/>
<evidence type="ECO:0000256" key="2">
    <source>
        <dbReference type="SAM" id="MobiDB-lite"/>
    </source>
</evidence>
<evidence type="ECO:0000313" key="4">
    <source>
        <dbReference type="EMBL" id="QGU06021.1"/>
    </source>
</evidence>
<name>A0A6B8W0L5_9CORY</name>